<protein>
    <submittedName>
        <fullName evidence="1">SEC-C domain-containing protein</fullName>
    </submittedName>
</protein>
<proteinExistence type="predicted"/>
<gene>
    <name evidence="1" type="ORF">KS419_21545</name>
</gene>
<dbReference type="Proteomes" id="UP000784880">
    <property type="component" value="Unassembled WGS sequence"/>
</dbReference>
<reference evidence="1 2" key="1">
    <citation type="submission" date="2021-06" db="EMBL/GenBank/DDBJ databases">
        <title>Bacillus sp. RD4P76, an endophyte from a halophyte.</title>
        <authorList>
            <person name="Sun J.-Q."/>
        </authorList>
    </citation>
    <scope>NUCLEOTIDE SEQUENCE [LARGE SCALE GENOMIC DNA]</scope>
    <source>
        <strain evidence="1 2">CGMCC 1.15917</strain>
    </source>
</reference>
<accession>A0ABS6JKW9</accession>
<name>A0ABS6JKW9_9BACI</name>
<evidence type="ECO:0000313" key="2">
    <source>
        <dbReference type="Proteomes" id="UP000784880"/>
    </source>
</evidence>
<feature type="non-terminal residue" evidence="1">
    <location>
        <position position="1"/>
    </location>
</feature>
<evidence type="ECO:0000313" key="1">
    <source>
        <dbReference type="EMBL" id="MBU9714329.1"/>
    </source>
</evidence>
<organism evidence="1 2">
    <name type="scientific">Evansella tamaricis</name>
    <dbReference type="NCBI Taxonomy" id="2069301"/>
    <lineage>
        <taxon>Bacteria</taxon>
        <taxon>Bacillati</taxon>
        <taxon>Bacillota</taxon>
        <taxon>Bacilli</taxon>
        <taxon>Bacillales</taxon>
        <taxon>Bacillaceae</taxon>
        <taxon>Evansella</taxon>
    </lineage>
</organism>
<dbReference type="RefSeq" id="WP_217068811.1">
    <property type="nucleotide sequence ID" value="NZ_JAHQCS010000173.1"/>
</dbReference>
<sequence>HLPFYETLYPICVTILRSNDMMEEFGMKKWRPDDPCPCRSGEIHKNCCYNNNVIAFPTHLIYNEIIETQEKILDFAYSTFNDELFQFNKDELHTLSDDDEINELIVFFTTVWSIFHVPFEDSNLTIFQEFIKNKSKTFKRSKTLENILKWTDFQPVLGQVKQTNNTHVELQCVFTDKSYYIPIDPGNVPEVKNLLLFFSIEILGKQDKFLSYLIFPEEQYEAIMNGVYDSVNSIQLEEDVNYTALDYIQHDFPDFLIKLFVDILETAETPEEFKWRNPNHETVSNELTDAMEGKYHEDLIGIANALWYIYCEKYSPIVRSSSIFAATLEYIISTLVHFPTKYTQKDVAEKYGIKTNALVNKYHEMYSVLEDEISAITDLIEKDLLQ</sequence>
<dbReference type="EMBL" id="JAHQCS010000173">
    <property type="protein sequence ID" value="MBU9714329.1"/>
    <property type="molecule type" value="Genomic_DNA"/>
</dbReference>
<keyword evidence="2" id="KW-1185">Reference proteome</keyword>
<comment type="caution">
    <text evidence="1">The sequence shown here is derived from an EMBL/GenBank/DDBJ whole genome shotgun (WGS) entry which is preliminary data.</text>
</comment>